<dbReference type="InterPro" id="IPR036908">
    <property type="entry name" value="RlpA-like_sf"/>
</dbReference>
<dbReference type="GO" id="GO:0009254">
    <property type="term" value="P:peptidoglycan turnover"/>
    <property type="evidence" value="ECO:0007669"/>
    <property type="project" value="InterPro"/>
</dbReference>
<feature type="signal peptide" evidence="1">
    <location>
        <begin position="1"/>
        <end position="20"/>
    </location>
</feature>
<protein>
    <recommendedName>
        <fullName evidence="2">3D domain-containing protein</fullName>
    </recommendedName>
</protein>
<dbReference type="PANTHER" id="PTHR30124:SF0">
    <property type="entry name" value="MEMBRANE-BOUND LYTIC MUREIN TRANSGLYCOSYLASE A"/>
    <property type="match status" value="1"/>
</dbReference>
<dbReference type="InterPro" id="IPR010611">
    <property type="entry name" value="3D_dom"/>
</dbReference>
<sequence length="215" mass="23681">MRKWAVGLFLLMSACFLPKAQTTSSMVRTGVRPPDFMFGGRQDSTGTPRGRYLGRFKVTYYWAVEEAEYPTSRSSPLYLADGQLLGRFSSAFVRAFRLEAAAQLRDGRRISYLKRANRAKVVDRFLGSGGHKLTELKSIAVDPRLIPLGSVVYIPQAENVSIDDHTLGGVFYAQDVGSAIRGKHIDIFVGRKQNMDAFASAGMGSASGVDVYILE</sequence>
<dbReference type="CDD" id="cd22785">
    <property type="entry name" value="DPBB_MltA-like"/>
    <property type="match status" value="1"/>
</dbReference>
<keyword evidence="1" id="KW-0732">Signal</keyword>
<dbReference type="InterPro" id="IPR026044">
    <property type="entry name" value="MltA"/>
</dbReference>
<dbReference type="GO" id="GO:0008933">
    <property type="term" value="F:peptidoglycan lytic transglycosylase activity"/>
    <property type="evidence" value="ECO:0007669"/>
    <property type="project" value="TreeGrafter"/>
</dbReference>
<comment type="caution">
    <text evidence="3">The sequence shown here is derived from an EMBL/GenBank/DDBJ whole genome shotgun (WGS) entry which is preliminary data.</text>
</comment>
<accession>A0A937XF95</accession>
<gene>
    <name evidence="3" type="ORF">FJY68_00725</name>
</gene>
<proteinExistence type="predicted"/>
<evidence type="ECO:0000256" key="1">
    <source>
        <dbReference type="SAM" id="SignalP"/>
    </source>
</evidence>
<organism evidence="3 4">
    <name type="scientific">candidate division WOR-3 bacterium</name>
    <dbReference type="NCBI Taxonomy" id="2052148"/>
    <lineage>
        <taxon>Bacteria</taxon>
        <taxon>Bacteria division WOR-3</taxon>
    </lineage>
</organism>
<dbReference type="PROSITE" id="PS51257">
    <property type="entry name" value="PROKAR_LIPOPROTEIN"/>
    <property type="match status" value="1"/>
</dbReference>
<dbReference type="GO" id="GO:0009253">
    <property type="term" value="P:peptidoglycan catabolic process"/>
    <property type="evidence" value="ECO:0007669"/>
    <property type="project" value="TreeGrafter"/>
</dbReference>
<reference evidence="3" key="1">
    <citation type="submission" date="2019-03" db="EMBL/GenBank/DDBJ databases">
        <title>Lake Tanganyika Metagenome-Assembled Genomes (MAGs).</title>
        <authorList>
            <person name="Tran P."/>
        </authorList>
    </citation>
    <scope>NUCLEOTIDE SEQUENCE</scope>
    <source>
        <strain evidence="3">K_DeepCast_150m_m2_040</strain>
    </source>
</reference>
<evidence type="ECO:0000313" key="4">
    <source>
        <dbReference type="Proteomes" id="UP000779900"/>
    </source>
</evidence>
<dbReference type="PANTHER" id="PTHR30124">
    <property type="entry name" value="MEMBRANE-BOUND LYTIC MUREIN TRANSGLYCOSYLASE A"/>
    <property type="match status" value="1"/>
</dbReference>
<dbReference type="EMBL" id="VGIR01000002">
    <property type="protein sequence ID" value="MBM3330354.1"/>
    <property type="molecule type" value="Genomic_DNA"/>
</dbReference>
<dbReference type="GO" id="GO:0019867">
    <property type="term" value="C:outer membrane"/>
    <property type="evidence" value="ECO:0007669"/>
    <property type="project" value="InterPro"/>
</dbReference>
<dbReference type="GO" id="GO:0004553">
    <property type="term" value="F:hydrolase activity, hydrolyzing O-glycosyl compounds"/>
    <property type="evidence" value="ECO:0007669"/>
    <property type="project" value="InterPro"/>
</dbReference>
<dbReference type="Proteomes" id="UP000779900">
    <property type="component" value="Unassembled WGS sequence"/>
</dbReference>
<dbReference type="Pfam" id="PF06725">
    <property type="entry name" value="3D"/>
    <property type="match status" value="1"/>
</dbReference>
<dbReference type="Gene3D" id="2.40.40.10">
    <property type="entry name" value="RlpA-like domain"/>
    <property type="match status" value="1"/>
</dbReference>
<name>A0A937XF95_UNCW3</name>
<feature type="chain" id="PRO_5037897251" description="3D domain-containing protein" evidence="1">
    <location>
        <begin position="21"/>
        <end position="215"/>
    </location>
</feature>
<evidence type="ECO:0000259" key="2">
    <source>
        <dbReference type="Pfam" id="PF06725"/>
    </source>
</evidence>
<evidence type="ECO:0000313" key="3">
    <source>
        <dbReference type="EMBL" id="MBM3330354.1"/>
    </source>
</evidence>
<dbReference type="SUPFAM" id="SSF50685">
    <property type="entry name" value="Barwin-like endoglucanases"/>
    <property type="match status" value="1"/>
</dbReference>
<dbReference type="AlphaFoldDB" id="A0A937XF95"/>
<feature type="domain" description="3D" evidence="2">
    <location>
        <begin position="137"/>
        <end position="214"/>
    </location>
</feature>